<dbReference type="InterPro" id="IPR009057">
    <property type="entry name" value="Homeodomain-like_sf"/>
</dbReference>
<dbReference type="Gene3D" id="1.10.10.60">
    <property type="entry name" value="Homeodomain-like"/>
    <property type="match status" value="1"/>
</dbReference>
<dbReference type="Pfam" id="PF00440">
    <property type="entry name" value="TetR_N"/>
    <property type="match status" value="1"/>
</dbReference>
<evidence type="ECO:0000259" key="3">
    <source>
        <dbReference type="PROSITE" id="PS50977"/>
    </source>
</evidence>
<dbReference type="Proteomes" id="UP000642920">
    <property type="component" value="Unassembled WGS sequence"/>
</dbReference>
<evidence type="ECO:0000313" key="4">
    <source>
        <dbReference type="EMBL" id="MBL0763643.1"/>
    </source>
</evidence>
<comment type="caution">
    <text evidence="4">The sequence shown here is derived from an EMBL/GenBank/DDBJ whole genome shotgun (WGS) entry which is preliminary data.</text>
</comment>
<dbReference type="AlphaFoldDB" id="A0A937ACE4"/>
<evidence type="ECO:0000256" key="2">
    <source>
        <dbReference type="PROSITE-ProRule" id="PRU00335"/>
    </source>
</evidence>
<dbReference type="EMBL" id="JAERQG010000001">
    <property type="protein sequence ID" value="MBL0763643.1"/>
    <property type="molecule type" value="Genomic_DNA"/>
</dbReference>
<dbReference type="SUPFAM" id="SSF46689">
    <property type="entry name" value="Homeodomain-like"/>
    <property type="match status" value="1"/>
</dbReference>
<accession>A0A937ACE4</accession>
<evidence type="ECO:0000313" key="5">
    <source>
        <dbReference type="Proteomes" id="UP000642920"/>
    </source>
</evidence>
<proteinExistence type="predicted"/>
<evidence type="ECO:0000256" key="1">
    <source>
        <dbReference type="ARBA" id="ARBA00023125"/>
    </source>
</evidence>
<reference evidence="4" key="1">
    <citation type="submission" date="2021-01" db="EMBL/GenBank/DDBJ databases">
        <title>Marivirga sp. nov., isolated from intertidal surface sediments.</title>
        <authorList>
            <person name="Zhang M."/>
        </authorList>
    </citation>
    <scope>NUCLEOTIDE SEQUENCE</scope>
    <source>
        <strain evidence="4">SM1354</strain>
    </source>
</reference>
<dbReference type="PROSITE" id="PS50977">
    <property type="entry name" value="HTH_TETR_2"/>
    <property type="match status" value="1"/>
</dbReference>
<keyword evidence="1 2" id="KW-0238">DNA-binding</keyword>
<protein>
    <submittedName>
        <fullName evidence="4">TetR/AcrR family transcriptional regulator</fullName>
    </submittedName>
</protein>
<name>A0A937ACE4_9BACT</name>
<keyword evidence="5" id="KW-1185">Reference proteome</keyword>
<feature type="DNA-binding region" description="H-T-H motif" evidence="2">
    <location>
        <begin position="47"/>
        <end position="66"/>
    </location>
</feature>
<feature type="domain" description="HTH tetR-type" evidence="3">
    <location>
        <begin position="24"/>
        <end position="84"/>
    </location>
</feature>
<gene>
    <name evidence="4" type="ORF">JKP34_00170</name>
</gene>
<dbReference type="RefSeq" id="WP_201916472.1">
    <property type="nucleotide sequence ID" value="NZ_JAERQG010000001.1"/>
</dbReference>
<sequence length="226" mass="26204">MDILLSKLRLKINQDIFLKDPETTELGNHILESGLEMIDQLGLESFTFKKLAVQLQTAESSIYRYFENKHKLLIYFTNYYWALLEYFVVFKTNNLISADDKLRIAIDILCNPTQLNDEGIALSLNKLNRIVIAESSKSFMTKAVDSENKAGFFEAYKNITKRLSQIITEINTDYPYAKTLASTCIEGMLHQQYFAQHMPALTDFNNFDKSQRADIFYQIIKNNINH</sequence>
<organism evidence="4 5">
    <name type="scientific">Marivirga atlantica</name>
    <dbReference type="NCBI Taxonomy" id="1548457"/>
    <lineage>
        <taxon>Bacteria</taxon>
        <taxon>Pseudomonadati</taxon>
        <taxon>Bacteroidota</taxon>
        <taxon>Cytophagia</taxon>
        <taxon>Cytophagales</taxon>
        <taxon>Marivirgaceae</taxon>
        <taxon>Marivirga</taxon>
    </lineage>
</organism>
<dbReference type="GO" id="GO:0003677">
    <property type="term" value="F:DNA binding"/>
    <property type="evidence" value="ECO:0007669"/>
    <property type="project" value="UniProtKB-UniRule"/>
</dbReference>
<dbReference type="InterPro" id="IPR001647">
    <property type="entry name" value="HTH_TetR"/>
</dbReference>